<dbReference type="Proteomes" id="UP001145742">
    <property type="component" value="Unassembled WGS sequence"/>
</dbReference>
<name>A0ABQ9D3H9_9PASS</name>
<organism evidence="1 2">
    <name type="scientific">Willisornis vidua</name>
    <name type="common">Xingu scale-backed antbird</name>
    <dbReference type="NCBI Taxonomy" id="1566151"/>
    <lineage>
        <taxon>Eukaryota</taxon>
        <taxon>Metazoa</taxon>
        <taxon>Chordata</taxon>
        <taxon>Craniata</taxon>
        <taxon>Vertebrata</taxon>
        <taxon>Euteleostomi</taxon>
        <taxon>Archelosauria</taxon>
        <taxon>Archosauria</taxon>
        <taxon>Dinosauria</taxon>
        <taxon>Saurischia</taxon>
        <taxon>Theropoda</taxon>
        <taxon>Coelurosauria</taxon>
        <taxon>Aves</taxon>
        <taxon>Neognathae</taxon>
        <taxon>Neoaves</taxon>
        <taxon>Telluraves</taxon>
        <taxon>Australaves</taxon>
        <taxon>Passeriformes</taxon>
        <taxon>Thamnophilidae</taxon>
        <taxon>Willisornis</taxon>
    </lineage>
</organism>
<dbReference type="EMBL" id="WHWB01034350">
    <property type="protein sequence ID" value="KAJ7411172.1"/>
    <property type="molecule type" value="Genomic_DNA"/>
</dbReference>
<gene>
    <name evidence="1" type="ORF">WISP_103903</name>
</gene>
<proteinExistence type="predicted"/>
<evidence type="ECO:0000313" key="1">
    <source>
        <dbReference type="EMBL" id="KAJ7411172.1"/>
    </source>
</evidence>
<evidence type="ECO:0000313" key="2">
    <source>
        <dbReference type="Proteomes" id="UP001145742"/>
    </source>
</evidence>
<protein>
    <submittedName>
        <fullName evidence="1">Uncharacterized protein</fullName>
    </submittedName>
</protein>
<keyword evidence="2" id="KW-1185">Reference proteome</keyword>
<sequence>MWGARTIPKCYIGKLSDLQPRPKKGPEKNALGYTVRRTTELVKGLELELFSLERRRLRGDLVTLYNHLKGGCNQVGVSLFSQATVTGSENTSLKMDQERFRLNIKGKFFMKNVAKHWNRLFRELLESPPLEELKKQLDVALSVTV</sequence>
<comment type="caution">
    <text evidence="1">The sequence shown here is derived from an EMBL/GenBank/DDBJ whole genome shotgun (WGS) entry which is preliminary data.</text>
</comment>
<reference evidence="1" key="1">
    <citation type="submission" date="2019-10" db="EMBL/GenBank/DDBJ databases">
        <authorList>
            <person name="Soares A.E.R."/>
            <person name="Aleixo A."/>
            <person name="Schneider P."/>
            <person name="Miyaki C.Y."/>
            <person name="Schneider M.P."/>
            <person name="Mello C."/>
            <person name="Vasconcelos A.T.R."/>
        </authorList>
    </citation>
    <scope>NUCLEOTIDE SEQUENCE</scope>
    <source>
        <tissue evidence="1">Muscle</tissue>
    </source>
</reference>
<accession>A0ABQ9D3H9</accession>